<dbReference type="Proteomes" id="UP000295493">
    <property type="component" value="Unassembled WGS sequence"/>
</dbReference>
<dbReference type="RefSeq" id="WP_133495901.1">
    <property type="nucleotide sequence ID" value="NZ_BMLU01000007.1"/>
</dbReference>
<dbReference type="EMBL" id="SNWD01000007">
    <property type="protein sequence ID" value="TDN81791.1"/>
    <property type="molecule type" value="Genomic_DNA"/>
</dbReference>
<evidence type="ECO:0000313" key="2">
    <source>
        <dbReference type="Proteomes" id="UP000295493"/>
    </source>
</evidence>
<name>A0A4R6FJY0_9SPHN</name>
<evidence type="ECO:0000313" key="1">
    <source>
        <dbReference type="EMBL" id="TDN81791.1"/>
    </source>
</evidence>
<keyword evidence="2" id="KW-1185">Reference proteome</keyword>
<accession>A0A4R6FJY0</accession>
<proteinExistence type="predicted"/>
<evidence type="ECO:0008006" key="3">
    <source>
        <dbReference type="Google" id="ProtNLM"/>
    </source>
</evidence>
<organism evidence="1 2">
    <name type="scientific">Stakelama pacifica</name>
    <dbReference type="NCBI Taxonomy" id="517720"/>
    <lineage>
        <taxon>Bacteria</taxon>
        <taxon>Pseudomonadati</taxon>
        <taxon>Pseudomonadota</taxon>
        <taxon>Alphaproteobacteria</taxon>
        <taxon>Sphingomonadales</taxon>
        <taxon>Sphingomonadaceae</taxon>
        <taxon>Stakelama</taxon>
    </lineage>
</organism>
<reference evidence="1 2" key="1">
    <citation type="submission" date="2019-03" db="EMBL/GenBank/DDBJ databases">
        <title>Genomic Encyclopedia of Type Strains, Phase IV (KMG-IV): sequencing the most valuable type-strain genomes for metagenomic binning, comparative biology and taxonomic classification.</title>
        <authorList>
            <person name="Goeker M."/>
        </authorList>
    </citation>
    <scope>NUCLEOTIDE SEQUENCE [LARGE SCALE GENOMIC DNA]</scope>
    <source>
        <strain evidence="1 2">DSM 25059</strain>
    </source>
</reference>
<comment type="caution">
    <text evidence="1">The sequence shown here is derived from an EMBL/GenBank/DDBJ whole genome shotgun (WGS) entry which is preliminary data.</text>
</comment>
<dbReference type="AlphaFoldDB" id="A0A4R6FJY0"/>
<sequence>MADYRRSIVWRLGVNPVCYLWSGFGWLDVPGDYVDPSGARYLGIGSLIEVPALQAMINGVAQRPTFTVSGVTPETLRFANEDRGEIRGATLHVGAVTFDRDWQIEGAPEWEGRFTCDVLITSGRATDTGRELTIQLPVSSGDTFRSNAQLAWWTDADQRKRSPTDAICNLVAQMNQGITRAWGPK</sequence>
<dbReference type="OrthoDB" id="7768569at2"/>
<protein>
    <recommendedName>
        <fullName evidence="3">DUF2163 domain-containing protein</fullName>
    </recommendedName>
</protein>
<gene>
    <name evidence="1" type="ORF">EV664_107193</name>
</gene>